<dbReference type="InterPro" id="IPR036873">
    <property type="entry name" value="Rhodanese-like_dom_sf"/>
</dbReference>
<feature type="domain" description="Rhodanese" evidence="2">
    <location>
        <begin position="73"/>
        <end position="184"/>
    </location>
</feature>
<feature type="signal peptide" evidence="1">
    <location>
        <begin position="1"/>
        <end position="20"/>
    </location>
</feature>
<evidence type="ECO:0000256" key="1">
    <source>
        <dbReference type="SAM" id="SignalP"/>
    </source>
</evidence>
<protein>
    <submittedName>
        <fullName evidence="3">PQQ-dependent catabolism-associated CXXCW motif protein</fullName>
    </submittedName>
</protein>
<sequence length="193" mass="21662">MFRILLNLALLVCLAAPARAESIPDTASEALADNPALFSGDGFRQDRYRSPTPAKAPGATTIDTSRLQAMLAEQPDLVLIDVINAEYRHERFLQDEPHHTIPQAHWLPNTGMGRIDPAWERYLLDNLARLTGDRPDQPVVVFCKSDCWLSWNAVKRITEAGYRHVYWYKDGIDSWMGAGLPTRVADPVNPTHS</sequence>
<feature type="chain" id="PRO_5045935221" evidence="1">
    <location>
        <begin position="21"/>
        <end position="193"/>
    </location>
</feature>
<dbReference type="CDD" id="cd00158">
    <property type="entry name" value="RHOD"/>
    <property type="match status" value="1"/>
</dbReference>
<dbReference type="RefSeq" id="WP_131479069.1">
    <property type="nucleotide sequence ID" value="NZ_SJDL01000004.1"/>
</dbReference>
<comment type="caution">
    <text evidence="3">The sequence shown here is derived from an EMBL/GenBank/DDBJ whole genome shotgun (WGS) entry which is preliminary data.</text>
</comment>
<evidence type="ECO:0000313" key="3">
    <source>
        <dbReference type="EMBL" id="TBW58453.1"/>
    </source>
</evidence>
<evidence type="ECO:0000313" key="4">
    <source>
        <dbReference type="Proteomes" id="UP000313645"/>
    </source>
</evidence>
<gene>
    <name evidence="3" type="ORF">EZI54_03455</name>
</gene>
<proteinExistence type="predicted"/>
<dbReference type="InterPro" id="IPR001763">
    <property type="entry name" value="Rhodanese-like_dom"/>
</dbReference>
<reference evidence="3 4" key="1">
    <citation type="submission" date="2019-02" db="EMBL/GenBank/DDBJ databases">
        <title>Marinobacter halodurans sp. nov., a marine bacterium isolated from sea tidal flat.</title>
        <authorList>
            <person name="Yoo Y."/>
            <person name="Lee D.W."/>
            <person name="Kim B.S."/>
            <person name="Kim J.-J."/>
        </authorList>
    </citation>
    <scope>NUCLEOTIDE SEQUENCE [LARGE SCALE GENOMIC DNA]</scope>
    <source>
        <strain evidence="3 4">YJ-S3-2</strain>
    </source>
</reference>
<evidence type="ECO:0000259" key="2">
    <source>
        <dbReference type="PROSITE" id="PS50206"/>
    </source>
</evidence>
<dbReference type="Pfam" id="PF00581">
    <property type="entry name" value="Rhodanese"/>
    <property type="match status" value="1"/>
</dbReference>
<name>A0ABY1ZPC9_9GAMM</name>
<keyword evidence="1" id="KW-0732">Signal</keyword>
<dbReference type="NCBIfam" id="TIGR03865">
    <property type="entry name" value="PQQ_CXXCW"/>
    <property type="match status" value="1"/>
</dbReference>
<keyword evidence="4" id="KW-1185">Reference proteome</keyword>
<dbReference type="EMBL" id="SJDL01000004">
    <property type="protein sequence ID" value="TBW58453.1"/>
    <property type="molecule type" value="Genomic_DNA"/>
</dbReference>
<dbReference type="Gene3D" id="3.40.250.10">
    <property type="entry name" value="Rhodanese-like domain"/>
    <property type="match status" value="1"/>
</dbReference>
<accession>A0ABY1ZPC9</accession>
<organism evidence="3 4">
    <name type="scientific">Marinobacter halodurans</name>
    <dbReference type="NCBI Taxonomy" id="2528979"/>
    <lineage>
        <taxon>Bacteria</taxon>
        <taxon>Pseudomonadati</taxon>
        <taxon>Pseudomonadota</taxon>
        <taxon>Gammaproteobacteria</taxon>
        <taxon>Pseudomonadales</taxon>
        <taxon>Marinobacteraceae</taxon>
        <taxon>Marinobacter</taxon>
    </lineage>
</organism>
<dbReference type="InterPro" id="IPR022376">
    <property type="entry name" value="PQQ_CXXCW"/>
</dbReference>
<dbReference type="SUPFAM" id="SSF52821">
    <property type="entry name" value="Rhodanese/Cell cycle control phosphatase"/>
    <property type="match status" value="1"/>
</dbReference>
<dbReference type="Proteomes" id="UP000313645">
    <property type="component" value="Unassembled WGS sequence"/>
</dbReference>
<dbReference type="SMART" id="SM00450">
    <property type="entry name" value="RHOD"/>
    <property type="match status" value="1"/>
</dbReference>
<dbReference type="PROSITE" id="PS50206">
    <property type="entry name" value="RHODANESE_3"/>
    <property type="match status" value="1"/>
</dbReference>